<evidence type="ECO:0000259" key="5">
    <source>
        <dbReference type="PROSITE" id="PS50048"/>
    </source>
</evidence>
<organism evidence="6 7">
    <name type="scientific">Lipomyces starkeyi NRRL Y-11557</name>
    <dbReference type="NCBI Taxonomy" id="675824"/>
    <lineage>
        <taxon>Eukaryota</taxon>
        <taxon>Fungi</taxon>
        <taxon>Dikarya</taxon>
        <taxon>Ascomycota</taxon>
        <taxon>Saccharomycotina</taxon>
        <taxon>Lipomycetes</taxon>
        <taxon>Lipomycetales</taxon>
        <taxon>Lipomycetaceae</taxon>
        <taxon>Lipomyces</taxon>
    </lineage>
</organism>
<evidence type="ECO:0000256" key="3">
    <source>
        <dbReference type="ARBA" id="ARBA00023163"/>
    </source>
</evidence>
<name>A0A1E3PUR7_LIPST</name>
<keyword evidence="1" id="KW-0862">Zinc</keyword>
<dbReference type="CDD" id="cd12148">
    <property type="entry name" value="fungal_TF_MHR"/>
    <property type="match status" value="1"/>
</dbReference>
<accession>A0A1E3PUR7</accession>
<keyword evidence="2" id="KW-0805">Transcription regulation</keyword>
<dbReference type="SUPFAM" id="SSF57701">
    <property type="entry name" value="Zn2/Cys6 DNA-binding domain"/>
    <property type="match status" value="1"/>
</dbReference>
<dbReference type="EMBL" id="KV454305">
    <property type="protein sequence ID" value="ODQ69165.1"/>
    <property type="molecule type" value="Genomic_DNA"/>
</dbReference>
<feature type="domain" description="Zn(2)-C6 fungal-type" evidence="5">
    <location>
        <begin position="12"/>
        <end position="41"/>
    </location>
</feature>
<evidence type="ECO:0000256" key="4">
    <source>
        <dbReference type="ARBA" id="ARBA00023242"/>
    </source>
</evidence>
<reference evidence="6 7" key="1">
    <citation type="journal article" date="2016" name="Proc. Natl. Acad. Sci. U.S.A.">
        <title>Comparative genomics of biotechnologically important yeasts.</title>
        <authorList>
            <person name="Riley R."/>
            <person name="Haridas S."/>
            <person name="Wolfe K.H."/>
            <person name="Lopes M.R."/>
            <person name="Hittinger C.T."/>
            <person name="Goeker M."/>
            <person name="Salamov A.A."/>
            <person name="Wisecaver J.H."/>
            <person name="Long T.M."/>
            <person name="Calvey C.H."/>
            <person name="Aerts A.L."/>
            <person name="Barry K.W."/>
            <person name="Choi C."/>
            <person name="Clum A."/>
            <person name="Coughlan A.Y."/>
            <person name="Deshpande S."/>
            <person name="Douglass A.P."/>
            <person name="Hanson S.J."/>
            <person name="Klenk H.-P."/>
            <person name="LaButti K.M."/>
            <person name="Lapidus A."/>
            <person name="Lindquist E.A."/>
            <person name="Lipzen A.M."/>
            <person name="Meier-Kolthoff J.P."/>
            <person name="Ohm R.A."/>
            <person name="Otillar R.P."/>
            <person name="Pangilinan J.L."/>
            <person name="Peng Y."/>
            <person name="Rokas A."/>
            <person name="Rosa C.A."/>
            <person name="Scheuner C."/>
            <person name="Sibirny A.A."/>
            <person name="Slot J.C."/>
            <person name="Stielow J.B."/>
            <person name="Sun H."/>
            <person name="Kurtzman C.P."/>
            <person name="Blackwell M."/>
            <person name="Grigoriev I.V."/>
            <person name="Jeffries T.W."/>
        </authorList>
    </citation>
    <scope>NUCLEOTIDE SEQUENCE [LARGE SCALE GENOMIC DNA]</scope>
    <source>
        <strain evidence="6 7">NRRL Y-11557</strain>
    </source>
</reference>
<proteinExistence type="predicted"/>
<dbReference type="PROSITE" id="PS00463">
    <property type="entry name" value="ZN2_CY6_FUNGAL_1"/>
    <property type="match status" value="1"/>
</dbReference>
<evidence type="ECO:0000256" key="1">
    <source>
        <dbReference type="ARBA" id="ARBA00022833"/>
    </source>
</evidence>
<keyword evidence="7" id="KW-1185">Reference proteome</keyword>
<dbReference type="GO" id="GO:0000981">
    <property type="term" value="F:DNA-binding transcription factor activity, RNA polymerase II-specific"/>
    <property type="evidence" value="ECO:0007669"/>
    <property type="project" value="InterPro"/>
</dbReference>
<dbReference type="Gene3D" id="4.10.240.10">
    <property type="entry name" value="Zn(2)-C6 fungal-type DNA-binding domain"/>
    <property type="match status" value="1"/>
</dbReference>
<dbReference type="GO" id="GO:0008270">
    <property type="term" value="F:zinc ion binding"/>
    <property type="evidence" value="ECO:0007669"/>
    <property type="project" value="InterPro"/>
</dbReference>
<dbReference type="AlphaFoldDB" id="A0A1E3PUR7"/>
<gene>
    <name evidence="6" type="ORF">LIPSTDRAFT_202051</name>
</gene>
<evidence type="ECO:0000313" key="6">
    <source>
        <dbReference type="EMBL" id="ODQ69165.1"/>
    </source>
</evidence>
<keyword evidence="3" id="KW-0804">Transcription</keyword>
<evidence type="ECO:0000256" key="2">
    <source>
        <dbReference type="ARBA" id="ARBA00023015"/>
    </source>
</evidence>
<sequence length="647" mass="71563">MASSTHLACDLACDQCWSRKVKCDRLLPCPRCRRLSLECTYNRPRKRKGPSGTRIGAIRLQLSNASEEIVDITRAPMIAGIIEKCHLPLTISPSSLCCLFPTNFATLSGTTQAGITGDSALRQSGLPAYLLSEILANSESALFNVDDSNIATVSGTTQAGITADSAPRQSGLPAYLLSEFPVNSESALFNVDDSNIATLSGTTQAGITADSAPRQSGLPAYLLSEFPANSESALFNVDDSIDIAMMESLVHCYTRRMQKYYPLVDTASLLARLQARENTQNLEFGALILSICAFVLLLPVFKLDEVQRVKPTLRERTQLAQKLVEEVIALRTVDLSYMEKPSVDIILTSFFLFACLENLYWPHAAWLRLREAVTLAEIMEMQSFDDGVATFEEREKRSTLYRILAVTEHSAAVQHHYALSRNLLLQSSTIGTQHINNVGANFGVAKLISLFRIISVDMSDCWNEKCAAISPECGCKIFTTEYMLYKHQLIAEVYNEKFAGVSLLSEAQVADITITQRWLQSKLWKICYSHRLLSDEGNTDVCREMTIMYAIDIARDTMRICKKFAMESLEVHGIGIIGKLYDIVSNVILVISCYPSFMKTRTESSKAVPSDIEVLNQFVALLASFGDGQHPYLVPLMSAVVGLPPLC</sequence>
<dbReference type="PROSITE" id="PS50048">
    <property type="entry name" value="ZN2_CY6_FUNGAL_2"/>
    <property type="match status" value="1"/>
</dbReference>
<dbReference type="Proteomes" id="UP000094385">
    <property type="component" value="Unassembled WGS sequence"/>
</dbReference>
<dbReference type="STRING" id="675824.A0A1E3PUR7"/>
<dbReference type="CDD" id="cd00067">
    <property type="entry name" value="GAL4"/>
    <property type="match status" value="1"/>
</dbReference>
<dbReference type="InterPro" id="IPR001138">
    <property type="entry name" value="Zn2Cys6_DnaBD"/>
</dbReference>
<dbReference type="PANTHER" id="PTHR31668">
    <property type="entry name" value="GLUCOSE TRANSPORT TRANSCRIPTION REGULATOR RGT1-RELATED-RELATED"/>
    <property type="match status" value="1"/>
</dbReference>
<dbReference type="PANTHER" id="PTHR31668:SF30">
    <property type="entry name" value="ZN(II)2CYS6 TRANSCRIPTION FACTOR (EUROFUNG)"/>
    <property type="match status" value="1"/>
</dbReference>
<evidence type="ECO:0000313" key="7">
    <source>
        <dbReference type="Proteomes" id="UP000094385"/>
    </source>
</evidence>
<dbReference type="Pfam" id="PF00172">
    <property type="entry name" value="Zn_clus"/>
    <property type="match status" value="1"/>
</dbReference>
<dbReference type="OrthoDB" id="2740448at2759"/>
<dbReference type="InterPro" id="IPR050797">
    <property type="entry name" value="Carb_Metab_Trans_Reg"/>
</dbReference>
<protein>
    <recommendedName>
        <fullName evidence="5">Zn(2)-C6 fungal-type domain-containing protein</fullName>
    </recommendedName>
</protein>
<dbReference type="InterPro" id="IPR036864">
    <property type="entry name" value="Zn2-C6_fun-type_DNA-bd_sf"/>
</dbReference>
<dbReference type="SMART" id="SM00066">
    <property type="entry name" value="GAL4"/>
    <property type="match status" value="1"/>
</dbReference>
<keyword evidence="4" id="KW-0539">Nucleus</keyword>